<proteinExistence type="inferred from homology"/>
<dbReference type="InterPro" id="IPR002227">
    <property type="entry name" value="Tyrosinase_Cu-bd"/>
</dbReference>
<dbReference type="InterPro" id="IPR008922">
    <property type="entry name" value="Di-copper_centre_dom_sf"/>
</dbReference>
<evidence type="ECO:0000256" key="10">
    <source>
        <dbReference type="ARBA" id="ARBA00048881"/>
    </source>
</evidence>
<dbReference type="AlphaFoldDB" id="A0A8A3P9S6"/>
<protein>
    <recommendedName>
        <fullName evidence="3">tyrosinase</fullName>
        <ecNumber evidence="3">1.14.18.1</ecNumber>
    </recommendedName>
</protein>
<evidence type="ECO:0000256" key="9">
    <source>
        <dbReference type="ARBA" id="ARBA00048233"/>
    </source>
</evidence>
<gene>
    <name evidence="13" type="ORF">DSL72_004395</name>
</gene>
<feature type="signal peptide" evidence="11">
    <location>
        <begin position="1"/>
        <end position="21"/>
    </location>
</feature>
<comment type="catalytic activity">
    <reaction evidence="10">
        <text>L-tyrosine + O2 = L-dopaquinone + H2O</text>
        <dbReference type="Rhea" id="RHEA:18117"/>
        <dbReference type="ChEBI" id="CHEBI:15377"/>
        <dbReference type="ChEBI" id="CHEBI:15379"/>
        <dbReference type="ChEBI" id="CHEBI:57924"/>
        <dbReference type="ChEBI" id="CHEBI:58315"/>
        <dbReference type="EC" id="1.14.18.1"/>
    </reaction>
</comment>
<dbReference type="OrthoDB" id="6132182at2759"/>
<evidence type="ECO:0000256" key="7">
    <source>
        <dbReference type="ARBA" id="ARBA00023033"/>
    </source>
</evidence>
<keyword evidence="11" id="KW-0732">Signal</keyword>
<dbReference type="InterPro" id="IPR050316">
    <property type="entry name" value="Tyrosinase/Hemocyanin"/>
</dbReference>
<accession>A0A8A3P9S6</accession>
<comment type="cofactor">
    <cofactor evidence="1">
        <name>Cu(2+)</name>
        <dbReference type="ChEBI" id="CHEBI:29036"/>
    </cofactor>
</comment>
<dbReference type="GO" id="GO:0004503">
    <property type="term" value="F:tyrosinase activity"/>
    <property type="evidence" value="ECO:0007669"/>
    <property type="project" value="UniProtKB-EC"/>
</dbReference>
<evidence type="ECO:0000256" key="2">
    <source>
        <dbReference type="ARBA" id="ARBA00009928"/>
    </source>
</evidence>
<keyword evidence="6" id="KW-0186">Copper</keyword>
<comment type="similarity">
    <text evidence="2">Belongs to the tyrosinase family.</text>
</comment>
<evidence type="ECO:0000259" key="12">
    <source>
        <dbReference type="PROSITE" id="PS00498"/>
    </source>
</evidence>
<dbReference type="InterPro" id="IPR041640">
    <property type="entry name" value="Tyrosinase_C"/>
</dbReference>
<dbReference type="PRINTS" id="PR00092">
    <property type="entry name" value="TYROSINASE"/>
</dbReference>
<dbReference type="Pfam" id="PF00264">
    <property type="entry name" value="Tyrosinase"/>
    <property type="match status" value="1"/>
</dbReference>
<dbReference type="PANTHER" id="PTHR11474">
    <property type="entry name" value="TYROSINASE FAMILY MEMBER"/>
    <property type="match status" value="1"/>
</dbReference>
<evidence type="ECO:0000256" key="3">
    <source>
        <dbReference type="ARBA" id="ARBA00011906"/>
    </source>
</evidence>
<keyword evidence="7" id="KW-0503">Monooxygenase</keyword>
<evidence type="ECO:0000256" key="6">
    <source>
        <dbReference type="ARBA" id="ARBA00023008"/>
    </source>
</evidence>
<dbReference type="PANTHER" id="PTHR11474:SF76">
    <property type="entry name" value="SHKT DOMAIN-CONTAINING PROTEIN"/>
    <property type="match status" value="1"/>
</dbReference>
<sequence length="582" mass="64061">MVASLIKRLGALTFLLSSVIASPLSKSETLKTRAGTYAITGARDGGVQPRLEIRTLAADPIQWNLFLLAMIALQGMDQSELLSYYKIGAIHGYPLGPWDGVGPVGRPTDGYCTHGSNLFGPWHRGYLTLFEQQIHEWGVKIARQFTGDNSEAYHQAAVNLRFPHLDWAANPLDNGPILPDVLTNPTATVTYPNGSRAIVPSPFYSYRFHPLVQSDFQYLLPLSIWGETLRWPTNDVSTATSQNDQVEQQLEANLPNFRNQIMTLFANWQPYNHFSNKGSGDSGFGNIESIHDLVHAIIGGFTATPGHMAYTQGASFDPIFMFHHANVDRILALWEAIYPDTWVEPATQGASTYTIPQGSIQDQYSPLAPFHKDTNGNFFSSVDVRNIETLGYTYPELVNHPDNTTLKQIIASLYTGTPARFKKRQAATAGSLPRDYLVKIDLPWTALNASYSVGVFLGKSTAKPAAWAKDPAFVGMHATLGSKHMAPNDVIASGNVHLTDALLRKHAEGVLPDLNEETIIDYLTANLEWKAQKGGEEIDVRTLACVTLTVESIEVAAPEALGTFSNFRWVGEFKAYSGVFDT</sequence>
<dbReference type="SUPFAM" id="SSF48056">
    <property type="entry name" value="Di-copper centre-containing domain"/>
    <property type="match status" value="1"/>
</dbReference>
<keyword evidence="8" id="KW-0470">Melanin biosynthesis</keyword>
<evidence type="ECO:0000313" key="14">
    <source>
        <dbReference type="Proteomes" id="UP000672032"/>
    </source>
</evidence>
<comment type="catalytic activity">
    <reaction evidence="9">
        <text>2 L-dopa + O2 = 2 L-dopaquinone + 2 H2O</text>
        <dbReference type="Rhea" id="RHEA:34287"/>
        <dbReference type="ChEBI" id="CHEBI:15377"/>
        <dbReference type="ChEBI" id="CHEBI:15379"/>
        <dbReference type="ChEBI" id="CHEBI:57504"/>
        <dbReference type="ChEBI" id="CHEBI:57924"/>
        <dbReference type="EC" id="1.14.18.1"/>
    </reaction>
</comment>
<evidence type="ECO:0000256" key="4">
    <source>
        <dbReference type="ARBA" id="ARBA00022723"/>
    </source>
</evidence>
<evidence type="ECO:0000313" key="13">
    <source>
        <dbReference type="EMBL" id="QSZ29877.1"/>
    </source>
</evidence>
<name>A0A8A3P9S6_9HELO</name>
<keyword evidence="5" id="KW-0560">Oxidoreductase</keyword>
<organism evidence="13 14">
    <name type="scientific">Monilinia vaccinii-corymbosi</name>
    <dbReference type="NCBI Taxonomy" id="61207"/>
    <lineage>
        <taxon>Eukaryota</taxon>
        <taxon>Fungi</taxon>
        <taxon>Dikarya</taxon>
        <taxon>Ascomycota</taxon>
        <taxon>Pezizomycotina</taxon>
        <taxon>Leotiomycetes</taxon>
        <taxon>Helotiales</taxon>
        <taxon>Sclerotiniaceae</taxon>
        <taxon>Monilinia</taxon>
    </lineage>
</organism>
<dbReference type="GO" id="GO:0042438">
    <property type="term" value="P:melanin biosynthetic process"/>
    <property type="evidence" value="ECO:0007669"/>
    <property type="project" value="UniProtKB-KW"/>
</dbReference>
<dbReference type="Proteomes" id="UP000672032">
    <property type="component" value="Chromosome 1"/>
</dbReference>
<feature type="chain" id="PRO_5032287697" description="tyrosinase" evidence="11">
    <location>
        <begin position="22"/>
        <end position="582"/>
    </location>
</feature>
<dbReference type="PROSITE" id="PS00498">
    <property type="entry name" value="TYROSINASE_2"/>
    <property type="match status" value="1"/>
</dbReference>
<dbReference type="Pfam" id="PF18132">
    <property type="entry name" value="Tyrosinase_C"/>
    <property type="match status" value="1"/>
</dbReference>
<dbReference type="EMBL" id="CP063405">
    <property type="protein sequence ID" value="QSZ29877.1"/>
    <property type="molecule type" value="Genomic_DNA"/>
</dbReference>
<keyword evidence="14" id="KW-1185">Reference proteome</keyword>
<evidence type="ECO:0000256" key="5">
    <source>
        <dbReference type="ARBA" id="ARBA00023002"/>
    </source>
</evidence>
<evidence type="ECO:0000256" key="1">
    <source>
        <dbReference type="ARBA" id="ARBA00001973"/>
    </source>
</evidence>
<dbReference type="GO" id="GO:0046872">
    <property type="term" value="F:metal ion binding"/>
    <property type="evidence" value="ECO:0007669"/>
    <property type="project" value="UniProtKB-KW"/>
</dbReference>
<evidence type="ECO:0000256" key="8">
    <source>
        <dbReference type="ARBA" id="ARBA00023101"/>
    </source>
</evidence>
<feature type="domain" description="Tyrosinase copper-binding" evidence="12">
    <location>
        <begin position="317"/>
        <end position="328"/>
    </location>
</feature>
<dbReference type="Gene3D" id="1.10.1280.10">
    <property type="entry name" value="Di-copper center containing domain from catechol oxidase"/>
    <property type="match status" value="1"/>
</dbReference>
<evidence type="ECO:0000256" key="11">
    <source>
        <dbReference type="SAM" id="SignalP"/>
    </source>
</evidence>
<keyword evidence="4" id="KW-0479">Metal-binding</keyword>
<reference evidence="13" key="1">
    <citation type="submission" date="2020-10" db="EMBL/GenBank/DDBJ databases">
        <title>Genome Sequence of Monilinia vaccinii-corymbosi Sheds Light on Mummy Berry Disease Infection of Blueberry and Mating Type.</title>
        <authorList>
            <person name="Yow A.G."/>
            <person name="Zhang Y."/>
            <person name="Bansal K."/>
            <person name="Eacker S.M."/>
            <person name="Sullivan S."/>
            <person name="Liachko I."/>
            <person name="Cubeta M.A."/>
            <person name="Rollins J.A."/>
            <person name="Ashrafi H."/>
        </authorList>
    </citation>
    <scope>NUCLEOTIDE SEQUENCE</scope>
    <source>
        <strain evidence="13">RL-1</strain>
    </source>
</reference>
<dbReference type="EC" id="1.14.18.1" evidence="3"/>